<evidence type="ECO:0000256" key="5">
    <source>
        <dbReference type="ARBA" id="ARBA00023008"/>
    </source>
</evidence>
<keyword evidence="3" id="KW-0136">Cellulose degradation</keyword>
<evidence type="ECO:0000313" key="17">
    <source>
        <dbReference type="Proteomes" id="UP001219525"/>
    </source>
</evidence>
<dbReference type="CDD" id="cd21175">
    <property type="entry name" value="LPMO_AA9"/>
    <property type="match status" value="1"/>
</dbReference>
<keyword evidence="6" id="KW-0503">Monooxygenase</keyword>
<evidence type="ECO:0000256" key="3">
    <source>
        <dbReference type="ARBA" id="ARBA00023001"/>
    </source>
</evidence>
<evidence type="ECO:0000313" key="16">
    <source>
        <dbReference type="EMBL" id="KAJ7198568.1"/>
    </source>
</evidence>
<keyword evidence="9" id="KW-0624">Polysaccharide degradation</keyword>
<evidence type="ECO:0000256" key="1">
    <source>
        <dbReference type="ARBA" id="ARBA00001973"/>
    </source>
</evidence>
<evidence type="ECO:0000256" key="7">
    <source>
        <dbReference type="ARBA" id="ARBA00023157"/>
    </source>
</evidence>
<gene>
    <name evidence="16" type="ORF">GGX14DRAFT_374180</name>
</gene>
<reference evidence="16" key="1">
    <citation type="submission" date="2023-03" db="EMBL/GenBank/DDBJ databases">
        <title>Massive genome expansion in bonnet fungi (Mycena s.s.) driven by repeated elements and novel gene families across ecological guilds.</title>
        <authorList>
            <consortium name="Lawrence Berkeley National Laboratory"/>
            <person name="Harder C.B."/>
            <person name="Miyauchi S."/>
            <person name="Viragh M."/>
            <person name="Kuo A."/>
            <person name="Thoen E."/>
            <person name="Andreopoulos B."/>
            <person name="Lu D."/>
            <person name="Skrede I."/>
            <person name="Drula E."/>
            <person name="Henrissat B."/>
            <person name="Morin E."/>
            <person name="Kohler A."/>
            <person name="Barry K."/>
            <person name="LaButti K."/>
            <person name="Morin E."/>
            <person name="Salamov A."/>
            <person name="Lipzen A."/>
            <person name="Mereny Z."/>
            <person name="Hegedus B."/>
            <person name="Baldrian P."/>
            <person name="Stursova M."/>
            <person name="Weitz H."/>
            <person name="Taylor A."/>
            <person name="Grigoriev I.V."/>
            <person name="Nagy L.G."/>
            <person name="Martin F."/>
            <person name="Kauserud H."/>
        </authorList>
    </citation>
    <scope>NUCLEOTIDE SEQUENCE</scope>
    <source>
        <strain evidence="16">9144</strain>
    </source>
</reference>
<dbReference type="InterPro" id="IPR049892">
    <property type="entry name" value="AA9"/>
</dbReference>
<evidence type="ECO:0000256" key="6">
    <source>
        <dbReference type="ARBA" id="ARBA00023033"/>
    </source>
</evidence>
<keyword evidence="2" id="KW-0479">Metal-binding</keyword>
<evidence type="ECO:0000256" key="12">
    <source>
        <dbReference type="ARBA" id="ARBA00047174"/>
    </source>
</evidence>
<keyword evidence="5" id="KW-0186">Copper</keyword>
<evidence type="ECO:0000256" key="11">
    <source>
        <dbReference type="ARBA" id="ARBA00045077"/>
    </source>
</evidence>
<comment type="catalytic activity">
    <reaction evidence="11">
        <text>[(1-&gt;4)-beta-D-glucosyl]n+m + reduced acceptor + O2 = 4-dehydro-beta-D-glucosyl-[(1-&gt;4)-beta-D-glucosyl]n-1 + [(1-&gt;4)-beta-D-glucosyl]m + acceptor + H2O.</text>
        <dbReference type="EC" id="1.14.99.56"/>
    </reaction>
</comment>
<dbReference type="EC" id="1.14.99.56" evidence="12"/>
<evidence type="ECO:0000256" key="4">
    <source>
        <dbReference type="ARBA" id="ARBA00023002"/>
    </source>
</evidence>
<evidence type="ECO:0000256" key="10">
    <source>
        <dbReference type="ARBA" id="ARBA00044502"/>
    </source>
</evidence>
<keyword evidence="4" id="KW-0560">Oxidoreductase</keyword>
<protein>
    <recommendedName>
        <fullName evidence="12">lytic cellulose monooxygenase (C4-dehydrogenating)</fullName>
        <ecNumber evidence="12">1.14.99.56</ecNumber>
    </recommendedName>
</protein>
<proteinExistence type="inferred from homology"/>
<accession>A0AAD6V1X7</accession>
<feature type="signal peptide" evidence="14">
    <location>
        <begin position="1"/>
        <end position="19"/>
    </location>
</feature>
<feature type="chain" id="PRO_5042000900" description="lytic cellulose monooxygenase (C4-dehydrogenating)" evidence="14">
    <location>
        <begin position="20"/>
        <end position="359"/>
    </location>
</feature>
<dbReference type="Gene3D" id="2.70.50.70">
    <property type="match status" value="1"/>
</dbReference>
<name>A0AAD6V1X7_9AGAR</name>
<dbReference type="GO" id="GO:0016787">
    <property type="term" value="F:hydrolase activity"/>
    <property type="evidence" value="ECO:0007669"/>
    <property type="project" value="UniProtKB-KW"/>
</dbReference>
<dbReference type="Pfam" id="PF03443">
    <property type="entry name" value="AA9"/>
    <property type="match status" value="1"/>
</dbReference>
<dbReference type="GO" id="GO:0004497">
    <property type="term" value="F:monooxygenase activity"/>
    <property type="evidence" value="ECO:0007669"/>
    <property type="project" value="UniProtKB-KW"/>
</dbReference>
<keyword evidence="17" id="KW-1185">Reference proteome</keyword>
<evidence type="ECO:0000256" key="14">
    <source>
        <dbReference type="SAM" id="SignalP"/>
    </source>
</evidence>
<evidence type="ECO:0000256" key="13">
    <source>
        <dbReference type="SAM" id="MobiDB-lite"/>
    </source>
</evidence>
<dbReference type="GO" id="GO:0046872">
    <property type="term" value="F:metal ion binding"/>
    <property type="evidence" value="ECO:0007669"/>
    <property type="project" value="UniProtKB-KW"/>
</dbReference>
<dbReference type="GO" id="GO:0030245">
    <property type="term" value="P:cellulose catabolic process"/>
    <property type="evidence" value="ECO:0007669"/>
    <property type="project" value="UniProtKB-KW"/>
</dbReference>
<keyword evidence="8" id="KW-0119">Carbohydrate metabolism</keyword>
<evidence type="ECO:0000256" key="9">
    <source>
        <dbReference type="ARBA" id="ARBA00023326"/>
    </source>
</evidence>
<feature type="region of interest" description="Disordered" evidence="13">
    <location>
        <begin position="337"/>
        <end position="359"/>
    </location>
</feature>
<evidence type="ECO:0000259" key="15">
    <source>
        <dbReference type="Pfam" id="PF03443"/>
    </source>
</evidence>
<feature type="domain" description="Auxiliary Activity family 9 catalytic" evidence="15">
    <location>
        <begin position="20"/>
        <end position="274"/>
    </location>
</feature>
<keyword evidence="7" id="KW-1015">Disulfide bond</keyword>
<dbReference type="Proteomes" id="UP001219525">
    <property type="component" value="Unassembled WGS sequence"/>
</dbReference>
<sequence length="359" mass="38152">MYSIPLVTAVLVTVSLVAGHGQVNRITSGSASNAGPNQYWAGDSANSKTATRVMYKASGPAYVLFDGFADNSQMSCEGSAKSPAPKTFTVAAGNEIDVYWEGATSELKGKSGTGSLAAYNPWVHAMGFVFDYISSCHGDCTTFDATNAGWTKIAHAGIDTGQTISNALRETMKNKPEEYFPTSGPGLWAMAKLVQNGSKWTIRVPKTLKSGQYIIRHELAAVHNPKTSDPSSGPQLYIACIQVDVTNGGDTSLPTGTQAKDLYRPDGAFANIDVTSLTASFFNVAIPGPAIWDSSSSLLSPRDSNAEASVANTSFNTTEKTARTKTKACKERRSTIKHAAAGRAHRSSLPCVHRKNRLA</sequence>
<dbReference type="InterPro" id="IPR005103">
    <property type="entry name" value="AA9_LPMO"/>
</dbReference>
<comment type="cofactor">
    <cofactor evidence="1">
        <name>Cu(2+)</name>
        <dbReference type="ChEBI" id="CHEBI:29036"/>
    </cofactor>
</comment>
<keyword evidence="14" id="KW-0732">Signal</keyword>
<dbReference type="PANTHER" id="PTHR33353">
    <property type="entry name" value="PUTATIVE (AFU_ORTHOLOGUE AFUA_1G12560)-RELATED"/>
    <property type="match status" value="1"/>
</dbReference>
<comment type="caution">
    <text evidence="16">The sequence shown here is derived from an EMBL/GenBank/DDBJ whole genome shotgun (WGS) entry which is preliminary data.</text>
</comment>
<keyword evidence="16" id="KW-0378">Hydrolase</keyword>
<dbReference type="AlphaFoldDB" id="A0AAD6V1X7"/>
<evidence type="ECO:0000256" key="8">
    <source>
        <dbReference type="ARBA" id="ARBA00023277"/>
    </source>
</evidence>
<evidence type="ECO:0000256" key="2">
    <source>
        <dbReference type="ARBA" id="ARBA00022723"/>
    </source>
</evidence>
<organism evidence="16 17">
    <name type="scientific">Mycena pura</name>
    <dbReference type="NCBI Taxonomy" id="153505"/>
    <lineage>
        <taxon>Eukaryota</taxon>
        <taxon>Fungi</taxon>
        <taxon>Dikarya</taxon>
        <taxon>Basidiomycota</taxon>
        <taxon>Agaricomycotina</taxon>
        <taxon>Agaricomycetes</taxon>
        <taxon>Agaricomycetidae</taxon>
        <taxon>Agaricales</taxon>
        <taxon>Marasmiineae</taxon>
        <taxon>Mycenaceae</taxon>
        <taxon>Mycena</taxon>
    </lineage>
</organism>
<dbReference type="PANTHER" id="PTHR33353:SF6">
    <property type="entry name" value="ENDOGLUCANASE IV"/>
    <property type="match status" value="1"/>
</dbReference>
<dbReference type="EMBL" id="JARJCW010000072">
    <property type="protein sequence ID" value="KAJ7198568.1"/>
    <property type="molecule type" value="Genomic_DNA"/>
</dbReference>
<comment type="similarity">
    <text evidence="10">Belongs to the polysaccharide monooxygenase AA9 family.</text>
</comment>